<evidence type="ECO:0008006" key="3">
    <source>
        <dbReference type="Google" id="ProtNLM"/>
    </source>
</evidence>
<organism evidence="1 2">
    <name type="scientific">Agathobacter rectalis</name>
    <dbReference type="NCBI Taxonomy" id="39491"/>
    <lineage>
        <taxon>Bacteria</taxon>
        <taxon>Bacillati</taxon>
        <taxon>Bacillota</taxon>
        <taxon>Clostridia</taxon>
        <taxon>Lachnospirales</taxon>
        <taxon>Lachnospiraceae</taxon>
        <taxon>Agathobacter</taxon>
    </lineage>
</organism>
<evidence type="ECO:0000313" key="1">
    <source>
        <dbReference type="EMBL" id="RHD97925.1"/>
    </source>
</evidence>
<dbReference type="RefSeq" id="WP_118083201.1">
    <property type="nucleotide sequence ID" value="NZ_QSJS01000001.1"/>
</dbReference>
<sequence>MGQINLYRIDDNKQSDFEDNIDCKFEFLGEQNYKYYENSGEQCTVVTYVNKIKNVKAPEWKWGLDEYEFDYQQSMESVRAILVIKIENVMYAVTFGMAYFAVDKFCDTKFAFDFARRIRFKQIKTTTLTTPNSQKNKTVNVYLNYNDIFYESGEAYAKIKAKADILINGKLCETTVEIGHSIKVRIPSNNIVGILQFIKMVEETLKKDEMQKIPVFQRLKDEAKINELDLRLSEKIESDIDCINISELDIIGVTEVFNNNDTCFELKYDRKKHKMVEQLTKENLLQFLEENNLSLKNDFLNIKVISYRDGNPVCTDIIKRLIDYTDDEEKCILLKGEWYYFNDDYIEYLEESINELDVIYDEKYDFGNVKLEEYQNQMVKKLEKDAEYERLSYSDIMAKIKKKYYAEGAFNNYVSEKYGFEMYDRELDHINGQKLELMDLYKDRTMYAVKIGESSAKLSYVVEQSITSLKMYKHRALKDMPEIDKVAVWLILKRKNHLKDKNGKPDLACLKMITLKNRLDEWKKEVRLMGYTPVIYLNYWD</sequence>
<protein>
    <recommendedName>
        <fullName evidence="3">Sporadically distributed protein, TIGR04141 family</fullName>
    </recommendedName>
</protein>
<dbReference type="AlphaFoldDB" id="A0A414I1K6"/>
<accession>A0A414I1K6</accession>
<gene>
    <name evidence="1" type="ORF">DW775_00060</name>
</gene>
<comment type="caution">
    <text evidence="1">The sequence shown here is derived from an EMBL/GenBank/DDBJ whole genome shotgun (WGS) entry which is preliminary data.</text>
</comment>
<reference evidence="1 2" key="1">
    <citation type="submission" date="2018-08" db="EMBL/GenBank/DDBJ databases">
        <title>A genome reference for cultivated species of the human gut microbiota.</title>
        <authorList>
            <person name="Zou Y."/>
            <person name="Xue W."/>
            <person name="Luo G."/>
        </authorList>
    </citation>
    <scope>NUCLEOTIDE SEQUENCE [LARGE SCALE GENOMIC DNA]</scope>
    <source>
        <strain evidence="1 2">AM30-13AC</strain>
    </source>
</reference>
<dbReference type="EMBL" id="QSJS01000001">
    <property type="protein sequence ID" value="RHD97925.1"/>
    <property type="molecule type" value="Genomic_DNA"/>
</dbReference>
<proteinExistence type="predicted"/>
<dbReference type="Proteomes" id="UP000284835">
    <property type="component" value="Unassembled WGS sequence"/>
</dbReference>
<dbReference type="NCBIfam" id="TIGR04141">
    <property type="entry name" value="TIGR04141 family sporadically distributed protein"/>
    <property type="match status" value="1"/>
</dbReference>
<dbReference type="InterPro" id="IPR026487">
    <property type="entry name" value="CHP04141"/>
</dbReference>
<dbReference type="Pfam" id="PF19614">
    <property type="entry name" value="DUF6119"/>
    <property type="match status" value="1"/>
</dbReference>
<name>A0A414I1K6_9FIRM</name>
<evidence type="ECO:0000313" key="2">
    <source>
        <dbReference type="Proteomes" id="UP000284835"/>
    </source>
</evidence>